<feature type="region of interest" description="Disordered" evidence="4">
    <location>
        <begin position="1"/>
        <end position="27"/>
    </location>
</feature>
<feature type="domain" description="AB hydrolase-1" evidence="5">
    <location>
        <begin position="156"/>
        <end position="261"/>
    </location>
</feature>
<dbReference type="AlphaFoldDB" id="A0A9J7GLJ4"/>
<evidence type="ECO:0000256" key="2">
    <source>
        <dbReference type="ARBA" id="ARBA00022801"/>
    </source>
</evidence>
<dbReference type="GeneID" id="100752540"/>
<keyword evidence="3" id="KW-0175">Coiled coil</keyword>
<reference evidence="7" key="3">
    <citation type="submission" date="2025-08" db="UniProtKB">
        <authorList>
            <consortium name="RefSeq"/>
        </authorList>
    </citation>
    <scope>IDENTIFICATION</scope>
    <source>
        <strain evidence="7">17A/GY</strain>
        <tissue evidence="7">Liver</tissue>
    </source>
</reference>
<dbReference type="PANTHER" id="PTHR43798">
    <property type="entry name" value="MONOACYLGLYCEROL LIPASE"/>
    <property type="match status" value="1"/>
</dbReference>
<evidence type="ECO:0000313" key="6">
    <source>
        <dbReference type="Proteomes" id="UP001108280"/>
    </source>
</evidence>
<evidence type="ECO:0000259" key="5">
    <source>
        <dbReference type="Pfam" id="PF00561"/>
    </source>
</evidence>
<dbReference type="Pfam" id="PF00561">
    <property type="entry name" value="Abhydrolase_1"/>
    <property type="match status" value="1"/>
</dbReference>
<dbReference type="Gene3D" id="3.40.50.1820">
    <property type="entry name" value="alpha/beta hydrolase"/>
    <property type="match status" value="1"/>
</dbReference>
<dbReference type="OrthoDB" id="190201at2759"/>
<dbReference type="CTD" id="253190"/>
<dbReference type="SUPFAM" id="SSF53474">
    <property type="entry name" value="alpha/beta-Hydrolases"/>
    <property type="match status" value="1"/>
</dbReference>
<sequence length="438" mass="49294">MATEWSGMRGTQELEAADPDVDPGSTTQKLCDLKQKERSVALSSGLNSNCVPGKRQALPGYCPTYVLYGLQLYRLHALVRKLLRGQSVARALGGADATTPTPPPLCSTAVRAKMEAKVPDHYGTSELPEGGLFSELRLAVPWGHIAVKVWGSQKNPPVLCLHAWLENANSFDRLIPLLPQDFHYVAMDFGGHGLSSHYSPGLPYYHHNFVSEVRRVAAAFKWTRFSLLGHSFGGTVGGMFSCIFPEMVDKLILLDTLPFLLDSNETENIVTYKRRNIEHMLHVEASQNSLRVSSMEEILQRLLNKNSQLNKECGELLLQRGTTKMATGVVLNRDRRLSVPEHSFDFVSKEMFVHFIRRLQANVLLVKATQGYYDVRRANDENKEPLFFMVDTLRTILKERFQYVEIPGNHYVHMNNQHLMAGIVSAFLQSQPRTASRL</sequence>
<dbReference type="GO" id="GO:0016787">
    <property type="term" value="F:hydrolase activity"/>
    <property type="evidence" value="ECO:0007669"/>
    <property type="project" value="UniProtKB-KW"/>
</dbReference>
<evidence type="ECO:0000256" key="4">
    <source>
        <dbReference type="SAM" id="MobiDB-lite"/>
    </source>
</evidence>
<evidence type="ECO:0000313" key="7">
    <source>
        <dbReference type="RefSeq" id="XP_035294702.1"/>
    </source>
</evidence>
<dbReference type="InterPro" id="IPR029058">
    <property type="entry name" value="AB_hydrolase_fold"/>
</dbReference>
<feature type="coiled-coil region" evidence="3">
    <location>
        <begin position="292"/>
        <end position="319"/>
    </location>
</feature>
<keyword evidence="2" id="KW-0378">Hydrolase</keyword>
<organism evidence="6 7">
    <name type="scientific">Cricetulus griseus</name>
    <name type="common">Chinese hamster</name>
    <name type="synonym">Cricetulus barabensis griseus</name>
    <dbReference type="NCBI Taxonomy" id="10029"/>
    <lineage>
        <taxon>Eukaryota</taxon>
        <taxon>Metazoa</taxon>
        <taxon>Chordata</taxon>
        <taxon>Craniata</taxon>
        <taxon>Vertebrata</taxon>
        <taxon>Euteleostomi</taxon>
        <taxon>Mammalia</taxon>
        <taxon>Eutheria</taxon>
        <taxon>Euarchontoglires</taxon>
        <taxon>Glires</taxon>
        <taxon>Rodentia</taxon>
        <taxon>Myomorpha</taxon>
        <taxon>Muroidea</taxon>
        <taxon>Cricetidae</taxon>
        <taxon>Cricetinae</taxon>
        <taxon>Cricetulus</taxon>
    </lineage>
</organism>
<dbReference type="InterPro" id="IPR050266">
    <property type="entry name" value="AB_hydrolase_sf"/>
</dbReference>
<comment type="similarity">
    <text evidence="1">Belongs to the AB hydrolase superfamily.</text>
</comment>
<dbReference type="PRINTS" id="PR00111">
    <property type="entry name" value="ABHYDROLASE"/>
</dbReference>
<reference evidence="6" key="2">
    <citation type="journal article" date="2020" name="Biotechnol. Bioeng.">
        <title>Chromosome-scale scaffolds for the Chinese hamster reference genome assembly to facilitate the study of the CHO epigenome.</title>
        <authorList>
            <person name="Hilliard W."/>
            <person name="MacDonald M."/>
            <person name="Lee K.H."/>
        </authorList>
    </citation>
    <scope>NUCLEOTIDE SEQUENCE [LARGE SCALE GENOMIC DNA]</scope>
    <source>
        <strain evidence="6">17A/GY</strain>
    </source>
</reference>
<name>A0A9J7GLJ4_CRIGR</name>
<dbReference type="InterPro" id="IPR000073">
    <property type="entry name" value="AB_hydrolase_1"/>
</dbReference>
<evidence type="ECO:0000256" key="1">
    <source>
        <dbReference type="ARBA" id="ARBA00008645"/>
    </source>
</evidence>
<dbReference type="KEGG" id="cge:100752540"/>
<keyword evidence="6" id="KW-1185">Reference proteome</keyword>
<evidence type="ECO:0000256" key="3">
    <source>
        <dbReference type="SAM" id="Coils"/>
    </source>
</evidence>
<dbReference type="Proteomes" id="UP001108280">
    <property type="component" value="Chromosome 2"/>
</dbReference>
<protein>
    <submittedName>
        <fullName evidence="7">Serine hydrolase-like protein 2 isoform X2</fullName>
    </submittedName>
</protein>
<reference evidence="6" key="1">
    <citation type="journal article" date="2018" name="Biotechnol. Bioeng.">
        <title>A reference genome of the Chinese hamster based on a hybrid assembly strategy.</title>
        <authorList>
            <person name="Rupp O."/>
            <person name="MacDonald M.L."/>
            <person name="Li S."/>
            <person name="Dhiman H."/>
            <person name="Polson S."/>
            <person name="Griep S."/>
            <person name="Heffner K."/>
            <person name="Hernandez I."/>
            <person name="Brinkrolf K."/>
            <person name="Jadhav V."/>
            <person name="Samoudi M."/>
            <person name="Hao H."/>
            <person name="Kingham B."/>
            <person name="Goesmann A."/>
            <person name="Betenbaugh M.J."/>
            <person name="Lewis N.E."/>
            <person name="Borth N."/>
            <person name="Lee K.H."/>
        </authorList>
    </citation>
    <scope>NUCLEOTIDE SEQUENCE [LARGE SCALE GENOMIC DNA]</scope>
    <source>
        <strain evidence="6">17A/GY</strain>
    </source>
</reference>
<proteinExistence type="inferred from homology"/>
<gene>
    <name evidence="7" type="primary">Serhl2</name>
</gene>
<dbReference type="PANTHER" id="PTHR43798:SF14">
    <property type="entry name" value="SERINE HYDROLASE-LIKE PROTEIN DDB_G0286239"/>
    <property type="match status" value="1"/>
</dbReference>
<accession>A0A9J7GLJ4</accession>
<dbReference type="GO" id="GO:0016020">
    <property type="term" value="C:membrane"/>
    <property type="evidence" value="ECO:0007669"/>
    <property type="project" value="TreeGrafter"/>
</dbReference>
<dbReference type="RefSeq" id="XP_035294702.1">
    <property type="nucleotide sequence ID" value="XM_035438811.1"/>
</dbReference>